<dbReference type="Proteomes" id="UP001172155">
    <property type="component" value="Unassembled WGS sequence"/>
</dbReference>
<feature type="transmembrane region" description="Helical" evidence="7">
    <location>
        <begin position="290"/>
        <end position="309"/>
    </location>
</feature>
<gene>
    <name evidence="8" type="ORF">B0T18DRAFT_427105</name>
</gene>
<accession>A0AA40F090</accession>
<comment type="caution">
    <text evidence="8">The sequence shown here is derived from an EMBL/GenBank/DDBJ whole genome shotgun (WGS) entry which is preliminary data.</text>
</comment>
<protein>
    <recommendedName>
        <fullName evidence="10">MFS general substrate transporter</fullName>
    </recommendedName>
</protein>
<evidence type="ECO:0000256" key="6">
    <source>
        <dbReference type="SAM" id="MobiDB-lite"/>
    </source>
</evidence>
<evidence type="ECO:0000256" key="7">
    <source>
        <dbReference type="SAM" id="Phobius"/>
    </source>
</evidence>
<feature type="region of interest" description="Disordered" evidence="6">
    <location>
        <begin position="1"/>
        <end position="63"/>
    </location>
</feature>
<dbReference type="SUPFAM" id="SSF103473">
    <property type="entry name" value="MFS general substrate transporter"/>
    <property type="match status" value="1"/>
</dbReference>
<evidence type="ECO:0000313" key="9">
    <source>
        <dbReference type="Proteomes" id="UP001172155"/>
    </source>
</evidence>
<dbReference type="PANTHER" id="PTHR23511">
    <property type="entry name" value="SYNAPTIC VESICLE GLYCOPROTEIN 2"/>
    <property type="match status" value="1"/>
</dbReference>
<keyword evidence="3 7" id="KW-0812">Transmembrane</keyword>
<reference evidence="8" key="1">
    <citation type="submission" date="2023-06" db="EMBL/GenBank/DDBJ databases">
        <title>Genome-scale phylogeny and comparative genomics of the fungal order Sordariales.</title>
        <authorList>
            <consortium name="Lawrence Berkeley National Laboratory"/>
            <person name="Hensen N."/>
            <person name="Bonometti L."/>
            <person name="Westerberg I."/>
            <person name="Brannstrom I.O."/>
            <person name="Guillou S."/>
            <person name="Cros-Aarteil S."/>
            <person name="Calhoun S."/>
            <person name="Haridas S."/>
            <person name="Kuo A."/>
            <person name="Mondo S."/>
            <person name="Pangilinan J."/>
            <person name="Riley R."/>
            <person name="LaButti K."/>
            <person name="Andreopoulos B."/>
            <person name="Lipzen A."/>
            <person name="Chen C."/>
            <person name="Yanf M."/>
            <person name="Daum C."/>
            <person name="Ng V."/>
            <person name="Clum A."/>
            <person name="Steindorff A."/>
            <person name="Ohm R."/>
            <person name="Martin F."/>
            <person name="Silar P."/>
            <person name="Natvig D."/>
            <person name="Lalanne C."/>
            <person name="Gautier V."/>
            <person name="Ament-velasquez S.L."/>
            <person name="Kruys A."/>
            <person name="Hutchinson M.I."/>
            <person name="Powell A.J."/>
            <person name="Barry K."/>
            <person name="Miller A.N."/>
            <person name="Grigoriev I.V."/>
            <person name="Debuchy R."/>
            <person name="Gladieux P."/>
            <person name="Thoren M.H."/>
            <person name="Johannesson H."/>
        </authorList>
    </citation>
    <scope>NUCLEOTIDE SEQUENCE</scope>
    <source>
        <strain evidence="8">SMH3187-1</strain>
    </source>
</reference>
<evidence type="ECO:0000256" key="2">
    <source>
        <dbReference type="ARBA" id="ARBA00022448"/>
    </source>
</evidence>
<evidence type="ECO:0000256" key="4">
    <source>
        <dbReference type="ARBA" id="ARBA00022989"/>
    </source>
</evidence>
<evidence type="ECO:0008006" key="10">
    <source>
        <dbReference type="Google" id="ProtNLM"/>
    </source>
</evidence>
<feature type="transmembrane region" description="Helical" evidence="7">
    <location>
        <begin position="206"/>
        <end position="224"/>
    </location>
</feature>
<feature type="transmembrane region" description="Helical" evidence="7">
    <location>
        <begin position="162"/>
        <end position="186"/>
    </location>
</feature>
<evidence type="ECO:0000256" key="1">
    <source>
        <dbReference type="ARBA" id="ARBA00004141"/>
    </source>
</evidence>
<dbReference type="InterPro" id="IPR036259">
    <property type="entry name" value="MFS_trans_sf"/>
</dbReference>
<sequence>MGPASPRLPPSPPRDNPPPLGDRSPADTISIHHYKHAGSGPRSAYTGEEGTKERAALDPRFSDESSIEGEDVLRLQNLDPVMNRKMHLVNNALDKIGWTSYHTKLFFLNGFGDKGLSISAYTSMFVEAFFWGFSADVVGQPHAFNLLLLICGVEYLPGNNQWVLTMLAAWWGLGQAITGFIAWGFLVPEKWNCVDVETCTRGNNMGWRYFMFTSGALVFVLSLLRVTGKHQSTSSALNFYYGTLYAYTPEVLPSAHKATGNGIAVAGNRVMGILSALIATVANTTTTAPIFIYGGLLVAVGLVSAVFPFEPYGRRSSG</sequence>
<dbReference type="Gene3D" id="1.20.1250.20">
    <property type="entry name" value="MFS general substrate transporter like domains"/>
    <property type="match status" value="1"/>
</dbReference>
<dbReference type="EMBL" id="JAUKUD010000003">
    <property type="protein sequence ID" value="KAK0748885.1"/>
    <property type="molecule type" value="Genomic_DNA"/>
</dbReference>
<evidence type="ECO:0000313" key="8">
    <source>
        <dbReference type="EMBL" id="KAK0748885.1"/>
    </source>
</evidence>
<keyword evidence="2" id="KW-0813">Transport</keyword>
<organism evidence="8 9">
    <name type="scientific">Schizothecium vesticola</name>
    <dbReference type="NCBI Taxonomy" id="314040"/>
    <lineage>
        <taxon>Eukaryota</taxon>
        <taxon>Fungi</taxon>
        <taxon>Dikarya</taxon>
        <taxon>Ascomycota</taxon>
        <taxon>Pezizomycotina</taxon>
        <taxon>Sordariomycetes</taxon>
        <taxon>Sordariomycetidae</taxon>
        <taxon>Sordariales</taxon>
        <taxon>Schizotheciaceae</taxon>
        <taxon>Schizothecium</taxon>
    </lineage>
</organism>
<dbReference type="GO" id="GO:0016020">
    <property type="term" value="C:membrane"/>
    <property type="evidence" value="ECO:0007669"/>
    <property type="project" value="UniProtKB-SubCell"/>
</dbReference>
<keyword evidence="5 7" id="KW-0472">Membrane</keyword>
<comment type="subcellular location">
    <subcellularLocation>
        <location evidence="1">Membrane</location>
        <topology evidence="1">Multi-pass membrane protein</topology>
    </subcellularLocation>
</comment>
<name>A0AA40F090_9PEZI</name>
<dbReference type="AlphaFoldDB" id="A0AA40F090"/>
<proteinExistence type="predicted"/>
<dbReference type="PANTHER" id="PTHR23511:SF4">
    <property type="entry name" value="MAJOR FACILITATOR SUPERFAMILY (MFS) PROFILE DOMAIN-CONTAINING PROTEIN"/>
    <property type="match status" value="1"/>
</dbReference>
<keyword evidence="9" id="KW-1185">Reference proteome</keyword>
<keyword evidence="4 7" id="KW-1133">Transmembrane helix</keyword>
<feature type="compositionally biased region" description="Basic and acidic residues" evidence="6">
    <location>
        <begin position="49"/>
        <end position="63"/>
    </location>
</feature>
<evidence type="ECO:0000256" key="3">
    <source>
        <dbReference type="ARBA" id="ARBA00022692"/>
    </source>
</evidence>
<feature type="compositionally biased region" description="Pro residues" evidence="6">
    <location>
        <begin position="1"/>
        <end position="20"/>
    </location>
</feature>
<evidence type="ECO:0000256" key="5">
    <source>
        <dbReference type="ARBA" id="ARBA00023136"/>
    </source>
</evidence>